<accession>A0A8S5TMJ0</accession>
<name>A0A8S5TMJ0_9CAUD</name>
<sequence length="43" mass="5076">MPFLILISLFGTLQHLSVSIILFRASFFDVQVLSWHLRFHVFV</sequence>
<protein>
    <submittedName>
        <fullName evidence="1">Uncharacterized protein</fullName>
    </submittedName>
</protein>
<evidence type="ECO:0000313" key="1">
    <source>
        <dbReference type="EMBL" id="DAF64331.1"/>
    </source>
</evidence>
<proteinExistence type="predicted"/>
<dbReference type="EMBL" id="BK032856">
    <property type="protein sequence ID" value="DAF64331.1"/>
    <property type="molecule type" value="Genomic_DNA"/>
</dbReference>
<reference evidence="1" key="1">
    <citation type="journal article" date="2021" name="Proc. Natl. Acad. Sci. U.S.A.">
        <title>A Catalog of Tens of Thousands of Viruses from Human Metagenomes Reveals Hidden Associations with Chronic Diseases.</title>
        <authorList>
            <person name="Tisza M.J."/>
            <person name="Buck C.B."/>
        </authorList>
    </citation>
    <scope>NUCLEOTIDE SEQUENCE</scope>
    <source>
        <strain evidence="1">Ct2m58</strain>
    </source>
</reference>
<organism evidence="1">
    <name type="scientific">Podoviridae sp. ct2m58</name>
    <dbReference type="NCBI Taxonomy" id="2827721"/>
    <lineage>
        <taxon>Viruses</taxon>
        <taxon>Duplodnaviria</taxon>
        <taxon>Heunggongvirae</taxon>
        <taxon>Uroviricota</taxon>
        <taxon>Caudoviricetes</taxon>
    </lineage>
</organism>